<organism evidence="14 15">
    <name type="scientific">Geodia barretti</name>
    <name type="common">Barrett's horny sponge</name>
    <dbReference type="NCBI Taxonomy" id="519541"/>
    <lineage>
        <taxon>Eukaryota</taxon>
        <taxon>Metazoa</taxon>
        <taxon>Porifera</taxon>
        <taxon>Demospongiae</taxon>
        <taxon>Heteroscleromorpha</taxon>
        <taxon>Tetractinellida</taxon>
        <taxon>Astrophorina</taxon>
        <taxon>Geodiidae</taxon>
        <taxon>Geodia</taxon>
    </lineage>
</organism>
<keyword evidence="3" id="KW-0378">Hydrolase</keyword>
<comment type="similarity">
    <text evidence="1">Belongs to the ADP-ribosylglycohydrolase family.</text>
</comment>
<feature type="binding site" evidence="12">
    <location>
        <position position="267"/>
    </location>
    <ligand>
        <name>Mg(2+)</name>
        <dbReference type="ChEBI" id="CHEBI:18420"/>
        <label>1</label>
    </ligand>
</feature>
<dbReference type="EC" id="3.2.1.143" evidence="2"/>
<evidence type="ECO:0000256" key="9">
    <source>
        <dbReference type="ARBA" id="ARBA00043187"/>
    </source>
</evidence>
<dbReference type="GO" id="GO:0046872">
    <property type="term" value="F:metal ion binding"/>
    <property type="evidence" value="ECO:0007669"/>
    <property type="project" value="UniProtKB-KW"/>
</dbReference>
<keyword evidence="12" id="KW-0460">Magnesium</keyword>
<evidence type="ECO:0000259" key="13">
    <source>
        <dbReference type="Pfam" id="PF00171"/>
    </source>
</evidence>
<evidence type="ECO:0000256" key="12">
    <source>
        <dbReference type="PIRSR" id="PIRSR605502-1"/>
    </source>
</evidence>
<comment type="catalytic activity">
    <reaction evidence="11">
        <text>alpha-NAD(+) + H2O = ADP-D-ribose + nicotinamide + H(+)</text>
        <dbReference type="Rhea" id="RHEA:68792"/>
        <dbReference type="ChEBI" id="CHEBI:15377"/>
        <dbReference type="ChEBI" id="CHEBI:15378"/>
        <dbReference type="ChEBI" id="CHEBI:17154"/>
        <dbReference type="ChEBI" id="CHEBI:57967"/>
        <dbReference type="ChEBI" id="CHEBI:77017"/>
    </reaction>
</comment>
<evidence type="ECO:0000256" key="10">
    <source>
        <dbReference type="ARBA" id="ARBA00043193"/>
    </source>
</evidence>
<dbReference type="Proteomes" id="UP001174909">
    <property type="component" value="Unassembled WGS sequence"/>
</dbReference>
<dbReference type="Gene3D" id="1.10.4080.10">
    <property type="entry name" value="ADP-ribosylation/Crystallin J1"/>
    <property type="match status" value="1"/>
</dbReference>
<evidence type="ECO:0000256" key="4">
    <source>
        <dbReference type="ARBA" id="ARBA00041057"/>
    </source>
</evidence>
<reference evidence="14" key="1">
    <citation type="submission" date="2023-03" db="EMBL/GenBank/DDBJ databases">
        <authorList>
            <person name="Steffen K."/>
            <person name="Cardenas P."/>
        </authorList>
    </citation>
    <scope>NUCLEOTIDE SEQUENCE</scope>
</reference>
<dbReference type="SUPFAM" id="SSF101478">
    <property type="entry name" value="ADP-ribosylglycohydrolase"/>
    <property type="match status" value="1"/>
</dbReference>
<accession>A0AA35X8V0</accession>
<dbReference type="InterPro" id="IPR036705">
    <property type="entry name" value="Ribosyl_crysJ1_sf"/>
</dbReference>
<feature type="domain" description="Aldehyde dehydrogenase" evidence="13">
    <location>
        <begin position="1"/>
        <end position="75"/>
    </location>
</feature>
<dbReference type="InterPro" id="IPR016161">
    <property type="entry name" value="Ald_DH/histidinol_DH"/>
</dbReference>
<evidence type="ECO:0000256" key="3">
    <source>
        <dbReference type="ARBA" id="ARBA00022801"/>
    </source>
</evidence>
<name>A0AA35X8V0_GEOBA</name>
<comment type="caution">
    <text evidence="14">The sequence shown here is derived from an EMBL/GenBank/DDBJ whole genome shotgun (WGS) entry which is preliminary data.</text>
</comment>
<dbReference type="InterPro" id="IPR016162">
    <property type="entry name" value="Ald_DH_N"/>
</dbReference>
<dbReference type="GO" id="GO:0016620">
    <property type="term" value="F:oxidoreductase activity, acting on the aldehyde or oxo group of donors, NAD or NADP as acceptor"/>
    <property type="evidence" value="ECO:0007669"/>
    <property type="project" value="InterPro"/>
</dbReference>
<dbReference type="AlphaFoldDB" id="A0AA35X8V0"/>
<proteinExistence type="inferred from homology"/>
<dbReference type="Gene3D" id="3.40.605.10">
    <property type="entry name" value="Aldehyde Dehydrogenase, Chain A, domain 1"/>
    <property type="match status" value="1"/>
</dbReference>
<evidence type="ECO:0000313" key="14">
    <source>
        <dbReference type="EMBL" id="CAI8042520.1"/>
    </source>
</evidence>
<feature type="binding site" evidence="12">
    <location>
        <position position="266"/>
    </location>
    <ligand>
        <name>Mg(2+)</name>
        <dbReference type="ChEBI" id="CHEBI:18420"/>
        <label>1</label>
    </ligand>
</feature>
<keyword evidence="12" id="KW-0479">Metal-binding</keyword>
<dbReference type="PANTHER" id="PTHR16222">
    <property type="entry name" value="ADP-RIBOSYLGLYCOHYDROLASE"/>
    <property type="match status" value="1"/>
</dbReference>
<evidence type="ECO:0000256" key="6">
    <source>
        <dbReference type="ARBA" id="ARBA00042471"/>
    </source>
</evidence>
<evidence type="ECO:0000256" key="11">
    <source>
        <dbReference type="ARBA" id="ARBA00049015"/>
    </source>
</evidence>
<dbReference type="SUPFAM" id="SSF53720">
    <property type="entry name" value="ALDH-like"/>
    <property type="match status" value="1"/>
</dbReference>
<keyword evidence="15" id="KW-1185">Reference proteome</keyword>
<dbReference type="GO" id="GO:0004649">
    <property type="term" value="F:poly(ADP-ribose) glycohydrolase activity"/>
    <property type="evidence" value="ECO:0007669"/>
    <property type="project" value="UniProtKB-EC"/>
</dbReference>
<evidence type="ECO:0000256" key="7">
    <source>
        <dbReference type="ARBA" id="ARBA00042722"/>
    </source>
</evidence>
<feature type="binding site" evidence="12">
    <location>
        <position position="264"/>
    </location>
    <ligand>
        <name>Mg(2+)</name>
        <dbReference type="ChEBI" id="CHEBI:18420"/>
        <label>1</label>
    </ligand>
</feature>
<dbReference type="InterPro" id="IPR050792">
    <property type="entry name" value="ADP-ribosylglycohydrolase"/>
</dbReference>
<evidence type="ECO:0000256" key="8">
    <source>
        <dbReference type="ARBA" id="ARBA00042850"/>
    </source>
</evidence>
<evidence type="ECO:0000256" key="5">
    <source>
        <dbReference type="ARBA" id="ARBA00042398"/>
    </source>
</evidence>
<dbReference type="Gene3D" id="3.40.309.10">
    <property type="entry name" value="Aldehyde Dehydrogenase, Chain A, domain 2"/>
    <property type="match status" value="1"/>
</dbReference>
<sequence>MIAAANDTEMGLMGYVYTEDLARGLRVSERIEAGMIGLNRGAVSDPAAPFGGMKQSGLGREGASEGIYEFCETQYIATNWLLLPDGVWRLRRSWGSWIEARSVFDRDLTDIGGTTHHALWQLRESRDPATSGLTEEASCGNGSLMRALPTALIRPDAQRRRAESAQISAITHAHRRCVHSCVAYNEIAAALIAGAPASEAISQAQALDLHTDVRSALDVSANTPETDLSTTGYVIDSLRCAVWAIQQPDTLESVLVALVNRGNDADTTAAIAGGLLGLIHGEAGIPQRWTQQLEYAPELVAAAAPIETIRVR</sequence>
<protein>
    <recommendedName>
        <fullName evidence="4">ADP-ribosylhydrolase ARH3</fullName>
        <ecNumber evidence="2">3.2.1.143</ecNumber>
    </recommendedName>
    <alternativeName>
        <fullName evidence="5">ADP-ribose glycohydrolase ARH3</fullName>
    </alternativeName>
    <alternativeName>
        <fullName evidence="6">ADP-ribosylhydrolase 3</fullName>
    </alternativeName>
    <alternativeName>
        <fullName evidence="9">O-acetyl-ADP-ribose deacetylase ARH3</fullName>
    </alternativeName>
    <alternativeName>
        <fullName evidence="10">Poly(ADP-ribose) glycohydrolase ARH3</fullName>
    </alternativeName>
    <alternativeName>
        <fullName evidence="8">[Protein ADP-ribosylarginine] hydrolase-like protein 2</fullName>
    </alternativeName>
    <alternativeName>
        <fullName evidence="7">[Protein ADP-ribosylserine] hydrolase</fullName>
    </alternativeName>
</protein>
<dbReference type="Pfam" id="PF03747">
    <property type="entry name" value="ADP_ribosyl_GH"/>
    <property type="match status" value="1"/>
</dbReference>
<dbReference type="InterPro" id="IPR016163">
    <property type="entry name" value="Ald_DH_C"/>
</dbReference>
<evidence type="ECO:0000256" key="2">
    <source>
        <dbReference type="ARBA" id="ARBA00012255"/>
    </source>
</evidence>
<comment type="cofactor">
    <cofactor evidence="12">
        <name>Mg(2+)</name>
        <dbReference type="ChEBI" id="CHEBI:18420"/>
    </cofactor>
    <text evidence="12">Binds 2 magnesium ions per subunit.</text>
</comment>
<evidence type="ECO:0000256" key="1">
    <source>
        <dbReference type="ARBA" id="ARBA00010702"/>
    </source>
</evidence>
<dbReference type="PANTHER" id="PTHR16222:SF24">
    <property type="entry name" value="ADP-RIBOSYLHYDROLASE ARH3"/>
    <property type="match status" value="1"/>
</dbReference>
<dbReference type="InterPro" id="IPR005502">
    <property type="entry name" value="Ribosyl_crysJ1"/>
</dbReference>
<dbReference type="InterPro" id="IPR015590">
    <property type="entry name" value="Aldehyde_DH_dom"/>
</dbReference>
<dbReference type="Pfam" id="PF00171">
    <property type="entry name" value="Aldedh"/>
    <property type="match status" value="1"/>
</dbReference>
<evidence type="ECO:0000313" key="15">
    <source>
        <dbReference type="Proteomes" id="UP001174909"/>
    </source>
</evidence>
<dbReference type="EMBL" id="CASHTH010003272">
    <property type="protein sequence ID" value="CAI8042520.1"/>
    <property type="molecule type" value="Genomic_DNA"/>
</dbReference>
<gene>
    <name evidence="14" type="ORF">GBAR_LOCUS23593</name>
</gene>